<dbReference type="InterPro" id="IPR036737">
    <property type="entry name" value="OmpA-like_sf"/>
</dbReference>
<keyword evidence="1" id="KW-0175">Coiled coil</keyword>
<protein>
    <recommendedName>
        <fullName evidence="2">OmpA-like domain-containing protein</fullName>
    </recommendedName>
</protein>
<feature type="domain" description="OmpA-like" evidence="2">
    <location>
        <begin position="112"/>
        <end position="234"/>
    </location>
</feature>
<dbReference type="SUPFAM" id="SSF103088">
    <property type="entry name" value="OmpA-like"/>
    <property type="match status" value="1"/>
</dbReference>
<comment type="caution">
    <text evidence="3">The sequence shown here is derived from an EMBL/GenBank/DDBJ whole genome shotgun (WGS) entry which is preliminary data.</text>
</comment>
<evidence type="ECO:0000256" key="1">
    <source>
        <dbReference type="SAM" id="Coils"/>
    </source>
</evidence>
<dbReference type="Pfam" id="PF00691">
    <property type="entry name" value="OmpA"/>
    <property type="match status" value="1"/>
</dbReference>
<dbReference type="InterPro" id="IPR050330">
    <property type="entry name" value="Bact_OuterMem_StrucFunc"/>
</dbReference>
<sequence length="234" mass="25008">MTRQGQGGLILLVAISAFGAIGCNPNAREIQTLKLHKQALQRENTKLAAQLKDALDEQDTLLRELEDKDAELAQAAEQWQDAEDRAKAAEAIAAGIGGAPTGPTADGWTATPAGDKITVGSNILFSPGRAKLTDAGKRALNGIARDLTVTYSGRPVRVYGFTDGDPIRKTKKLWQDNLDLSANRAMAVTRHLIGQGVDTERLETIAMGPARPVASNSSAAGKARNRRVEIYAIR</sequence>
<dbReference type="CDD" id="cd07185">
    <property type="entry name" value="OmpA_C-like"/>
    <property type="match status" value="1"/>
</dbReference>
<reference evidence="3" key="1">
    <citation type="journal article" date="2015" name="Nature">
        <title>Complex archaea that bridge the gap between prokaryotes and eukaryotes.</title>
        <authorList>
            <person name="Spang A."/>
            <person name="Saw J.H."/>
            <person name="Jorgensen S.L."/>
            <person name="Zaremba-Niedzwiedzka K."/>
            <person name="Martijn J."/>
            <person name="Lind A.E."/>
            <person name="van Eijk R."/>
            <person name="Schleper C."/>
            <person name="Guy L."/>
            <person name="Ettema T.J."/>
        </authorList>
    </citation>
    <scope>NUCLEOTIDE SEQUENCE</scope>
</reference>
<dbReference type="AlphaFoldDB" id="A0A0F9VRD5"/>
<dbReference type="PROSITE" id="PS51257">
    <property type="entry name" value="PROKAR_LIPOPROTEIN"/>
    <property type="match status" value="1"/>
</dbReference>
<evidence type="ECO:0000313" key="3">
    <source>
        <dbReference type="EMBL" id="KKN68308.1"/>
    </source>
</evidence>
<evidence type="ECO:0000259" key="2">
    <source>
        <dbReference type="PROSITE" id="PS51123"/>
    </source>
</evidence>
<accession>A0A0F9VRD5</accession>
<proteinExistence type="predicted"/>
<dbReference type="PROSITE" id="PS51123">
    <property type="entry name" value="OMPA_2"/>
    <property type="match status" value="1"/>
</dbReference>
<dbReference type="PANTHER" id="PTHR30329:SF20">
    <property type="entry name" value="EXPORTED PROTEIN"/>
    <property type="match status" value="1"/>
</dbReference>
<feature type="coiled-coil region" evidence="1">
    <location>
        <begin position="30"/>
        <end position="92"/>
    </location>
</feature>
<dbReference type="InterPro" id="IPR006665">
    <property type="entry name" value="OmpA-like"/>
</dbReference>
<dbReference type="Gene3D" id="3.30.1330.60">
    <property type="entry name" value="OmpA-like domain"/>
    <property type="match status" value="1"/>
</dbReference>
<gene>
    <name evidence="3" type="ORF">LCGC14_0452640</name>
</gene>
<organism evidence="3">
    <name type="scientific">marine sediment metagenome</name>
    <dbReference type="NCBI Taxonomy" id="412755"/>
    <lineage>
        <taxon>unclassified sequences</taxon>
        <taxon>metagenomes</taxon>
        <taxon>ecological metagenomes</taxon>
    </lineage>
</organism>
<name>A0A0F9VRD5_9ZZZZ</name>
<dbReference type="EMBL" id="LAZR01000452">
    <property type="protein sequence ID" value="KKN68308.1"/>
    <property type="molecule type" value="Genomic_DNA"/>
</dbReference>
<dbReference type="PANTHER" id="PTHR30329">
    <property type="entry name" value="STATOR ELEMENT OF FLAGELLAR MOTOR COMPLEX"/>
    <property type="match status" value="1"/>
</dbReference>